<reference evidence="4 5" key="1">
    <citation type="submission" date="2021-03" db="EMBL/GenBank/DDBJ databases">
        <title>Genomic Encyclopedia of Type Strains, Phase IV (KMG-IV): sequencing the most valuable type-strain genomes for metagenomic binning, comparative biology and taxonomic classification.</title>
        <authorList>
            <person name="Goeker M."/>
        </authorList>
    </citation>
    <scope>NUCLEOTIDE SEQUENCE [LARGE SCALE GENOMIC DNA]</scope>
    <source>
        <strain evidence="4 5">DSM 26048</strain>
    </source>
</reference>
<dbReference type="InterPro" id="IPR022627">
    <property type="entry name" value="DUF3502"/>
</dbReference>
<accession>A0ABS4J1S9</accession>
<evidence type="ECO:0000313" key="5">
    <source>
        <dbReference type="Proteomes" id="UP001519287"/>
    </source>
</evidence>
<dbReference type="PANTHER" id="PTHR43649">
    <property type="entry name" value="ARABINOSE-BINDING PROTEIN-RELATED"/>
    <property type="match status" value="1"/>
</dbReference>
<dbReference type="Proteomes" id="UP001519287">
    <property type="component" value="Unassembled WGS sequence"/>
</dbReference>
<dbReference type="Pfam" id="PF12010">
    <property type="entry name" value="DUF3502"/>
    <property type="match status" value="1"/>
</dbReference>
<organism evidence="4 5">
    <name type="scientific">Paenibacillus eucommiae</name>
    <dbReference type="NCBI Taxonomy" id="1355755"/>
    <lineage>
        <taxon>Bacteria</taxon>
        <taxon>Bacillati</taxon>
        <taxon>Bacillota</taxon>
        <taxon>Bacilli</taxon>
        <taxon>Bacillales</taxon>
        <taxon>Paenibacillaceae</taxon>
        <taxon>Paenibacillus</taxon>
    </lineage>
</organism>
<evidence type="ECO:0000256" key="1">
    <source>
        <dbReference type="SAM" id="MobiDB-lite"/>
    </source>
</evidence>
<feature type="compositionally biased region" description="Low complexity" evidence="1">
    <location>
        <begin position="36"/>
        <end position="46"/>
    </location>
</feature>
<protein>
    <submittedName>
        <fullName evidence="4">Aldouronate transport system substrate-binding protein</fullName>
    </submittedName>
</protein>
<dbReference type="InterPro" id="IPR050490">
    <property type="entry name" value="Bact_solute-bd_prot1"/>
</dbReference>
<feature type="signal peptide" evidence="2">
    <location>
        <begin position="1"/>
        <end position="27"/>
    </location>
</feature>
<dbReference type="Gene3D" id="3.40.190.10">
    <property type="entry name" value="Periplasmic binding protein-like II"/>
    <property type="match status" value="2"/>
</dbReference>
<name>A0ABS4J1S9_9BACL</name>
<evidence type="ECO:0000259" key="3">
    <source>
        <dbReference type="Pfam" id="PF12010"/>
    </source>
</evidence>
<keyword evidence="2" id="KW-0732">Signal</keyword>
<feature type="chain" id="PRO_5047133041" evidence="2">
    <location>
        <begin position="28"/>
        <end position="518"/>
    </location>
</feature>
<evidence type="ECO:0000256" key="2">
    <source>
        <dbReference type="SAM" id="SignalP"/>
    </source>
</evidence>
<dbReference type="PROSITE" id="PS51257">
    <property type="entry name" value="PROKAR_LIPOPROTEIN"/>
    <property type="match status" value="1"/>
</dbReference>
<gene>
    <name evidence="4" type="ORF">J2Z66_005429</name>
</gene>
<evidence type="ECO:0000313" key="4">
    <source>
        <dbReference type="EMBL" id="MBP1993803.1"/>
    </source>
</evidence>
<keyword evidence="5" id="KW-1185">Reference proteome</keyword>
<dbReference type="RefSeq" id="WP_209975679.1">
    <property type="nucleotide sequence ID" value="NZ_JAGGLB010000021.1"/>
</dbReference>
<dbReference type="EMBL" id="JAGGLB010000021">
    <property type="protein sequence ID" value="MBP1993803.1"/>
    <property type="molecule type" value="Genomic_DNA"/>
</dbReference>
<dbReference type="SUPFAM" id="SSF53850">
    <property type="entry name" value="Periplasmic binding protein-like II"/>
    <property type="match status" value="1"/>
</dbReference>
<proteinExistence type="predicted"/>
<comment type="caution">
    <text evidence="4">The sequence shown here is derived from an EMBL/GenBank/DDBJ whole genome shotgun (WGS) entry which is preliminary data.</text>
</comment>
<feature type="region of interest" description="Disordered" evidence="1">
    <location>
        <begin position="30"/>
        <end position="53"/>
    </location>
</feature>
<feature type="domain" description="DUF3502" evidence="3">
    <location>
        <begin position="448"/>
        <end position="516"/>
    </location>
</feature>
<sequence>MKRSRIRSRIIWAMVLVVLMMTASACASKEEKAAETTKPTAAATTPGEEQKEPALEPVELTWYFPSGLQNIKDVQAVEDEMNKIVQPQINATIRLKPVDWGAFEQKVNTMNAAGESYDMVFTAPWSNNYFQNVAKGSLKPLDDLLDQYAPKLKASVPAKVWDATRVGGKIYGSINYQVVAMPFGASIDQRFIDKYKVDVSAITKYEDFEPYLAQWKEAFPPFYAVKGSSDGFTNQPPYFGMDSIGDDSLVGWVKLDDSELKVINQYASPEFKSFMELKRKWNKAGYFSKDLMDAAQVDAIAKNNKDVYTPFSIATALKPGNAAEVKEKYKADVVDKPLSKAIVTTARAIATMTGISETSKNPERAMMFLELINSDKALYNLMSHGIEGKHYKITDADKGVIESIVDSGYQPSSDWMFGNQFNGYYVSPSQVGVWEETIELNNTADASPLIGFSFDGEAVKTEITATASVWKQYADIFANGLDDTDKVLPEFLEKMNKAGAEKIIAEKQRQIDEWKKTR</sequence>
<dbReference type="PANTHER" id="PTHR43649:SF17">
    <property type="entry name" value="ABC TRANSPORTER SOLUTE BINDING PROTEIN-SUGAR TRANSPORT"/>
    <property type="match status" value="1"/>
</dbReference>